<feature type="domain" description="3-hydroxyacyl-CoA dehydrogenase NAD binding" evidence="14">
    <location>
        <begin position="306"/>
        <end position="482"/>
    </location>
</feature>
<name>A0A128F0K4_9GAMM</name>
<dbReference type="GO" id="GO:0004300">
    <property type="term" value="F:enoyl-CoA hydratase activity"/>
    <property type="evidence" value="ECO:0007669"/>
    <property type="project" value="UniProtKB-ARBA"/>
</dbReference>
<evidence type="ECO:0000256" key="12">
    <source>
        <dbReference type="ARBA" id="ARBA00049556"/>
    </source>
</evidence>
<evidence type="ECO:0000256" key="3">
    <source>
        <dbReference type="ARBA" id="ARBA00022832"/>
    </source>
</evidence>
<evidence type="ECO:0000256" key="11">
    <source>
        <dbReference type="ARBA" id="ARBA00023268"/>
    </source>
</evidence>
<dbReference type="SUPFAM" id="SSF51735">
    <property type="entry name" value="NAD(P)-binding Rossmann-fold domains"/>
    <property type="match status" value="1"/>
</dbReference>
<evidence type="ECO:0000313" key="15">
    <source>
        <dbReference type="EMBL" id="CZF79950.1"/>
    </source>
</evidence>
<evidence type="ECO:0000256" key="6">
    <source>
        <dbReference type="ARBA" id="ARBA00023027"/>
    </source>
</evidence>
<dbReference type="GO" id="GO:0006635">
    <property type="term" value="P:fatty acid beta-oxidation"/>
    <property type="evidence" value="ECO:0007669"/>
    <property type="project" value="UniProtKB-UniPathway"/>
</dbReference>
<dbReference type="Gene3D" id="3.90.226.10">
    <property type="entry name" value="2-enoyl-CoA Hydratase, Chain A, domain 1"/>
    <property type="match status" value="1"/>
</dbReference>
<keyword evidence="8" id="KW-0576">Peroxisome</keyword>
<dbReference type="CDD" id="cd06558">
    <property type="entry name" value="crotonase-like"/>
    <property type="match status" value="1"/>
</dbReference>
<dbReference type="PANTHER" id="PTHR23309">
    <property type="entry name" value="3-HYDROXYACYL-COA DEHYROGENASE"/>
    <property type="match status" value="1"/>
</dbReference>
<gene>
    <name evidence="15" type="primary">fadJ_2</name>
    <name evidence="15" type="ORF">GMA8713_01197</name>
</gene>
<comment type="pathway">
    <text evidence="2">Lipid metabolism; fatty acid beta-oxidation.</text>
</comment>
<dbReference type="EMBL" id="FIZY01000008">
    <property type="protein sequence ID" value="CZF79950.1"/>
    <property type="molecule type" value="Genomic_DNA"/>
</dbReference>
<proteinExistence type="predicted"/>
<evidence type="ECO:0000256" key="5">
    <source>
        <dbReference type="ARBA" id="ARBA00023002"/>
    </source>
</evidence>
<keyword evidence="5" id="KW-0560">Oxidoreductase</keyword>
<dbReference type="InterPro" id="IPR029045">
    <property type="entry name" value="ClpP/crotonase-like_dom_sf"/>
</dbReference>
<accession>A0A128F0K4</accession>
<evidence type="ECO:0000313" key="16">
    <source>
        <dbReference type="Proteomes" id="UP000073601"/>
    </source>
</evidence>
<dbReference type="GO" id="GO:0016853">
    <property type="term" value="F:isomerase activity"/>
    <property type="evidence" value="ECO:0007669"/>
    <property type="project" value="UniProtKB-KW"/>
</dbReference>
<reference evidence="16" key="1">
    <citation type="submission" date="2016-02" db="EMBL/GenBank/DDBJ databases">
        <authorList>
            <person name="Rodrigo-Torres Lidia"/>
            <person name="Arahal R.David."/>
        </authorList>
    </citation>
    <scope>NUCLEOTIDE SEQUENCE [LARGE SCALE GENOMIC DNA]</scope>
    <source>
        <strain evidence="16">CECT 8713</strain>
    </source>
</reference>
<protein>
    <submittedName>
        <fullName evidence="15">Fatty acid oxidation complex subunit alpha</fullName>
    </submittedName>
</protein>
<evidence type="ECO:0000256" key="10">
    <source>
        <dbReference type="ARBA" id="ARBA00023239"/>
    </source>
</evidence>
<keyword evidence="6" id="KW-0520">NAD</keyword>
<dbReference type="SUPFAM" id="SSF52096">
    <property type="entry name" value="ClpP/crotonase"/>
    <property type="match status" value="1"/>
</dbReference>
<keyword evidence="7" id="KW-0443">Lipid metabolism</keyword>
<evidence type="ECO:0000256" key="2">
    <source>
        <dbReference type="ARBA" id="ARBA00005005"/>
    </source>
</evidence>
<keyword evidence="16" id="KW-1185">Reference proteome</keyword>
<comment type="catalytic activity">
    <reaction evidence="12">
        <text>a (3S)-3-hydroxyacyl-CoA + NAD(+) = a 3-oxoacyl-CoA + NADH + H(+)</text>
        <dbReference type="Rhea" id="RHEA:22432"/>
        <dbReference type="ChEBI" id="CHEBI:15378"/>
        <dbReference type="ChEBI" id="CHEBI:57318"/>
        <dbReference type="ChEBI" id="CHEBI:57540"/>
        <dbReference type="ChEBI" id="CHEBI:57945"/>
        <dbReference type="ChEBI" id="CHEBI:90726"/>
        <dbReference type="EC" id="1.1.1.35"/>
    </reaction>
</comment>
<dbReference type="GO" id="GO:0003857">
    <property type="term" value="F:(3S)-3-hydroxyacyl-CoA dehydrogenase (NAD+) activity"/>
    <property type="evidence" value="ECO:0007669"/>
    <property type="project" value="UniProtKB-EC"/>
</dbReference>
<comment type="subcellular location">
    <subcellularLocation>
        <location evidence="1">Peroxisome</location>
    </subcellularLocation>
</comment>
<dbReference type="InterPro" id="IPR036291">
    <property type="entry name" value="NAD(P)-bd_dom_sf"/>
</dbReference>
<dbReference type="GO" id="GO:0070403">
    <property type="term" value="F:NAD+ binding"/>
    <property type="evidence" value="ECO:0007669"/>
    <property type="project" value="InterPro"/>
</dbReference>
<dbReference type="AlphaFoldDB" id="A0A128F0K4"/>
<organism evidence="15 16">
    <name type="scientific">Grimontia marina</name>
    <dbReference type="NCBI Taxonomy" id="646534"/>
    <lineage>
        <taxon>Bacteria</taxon>
        <taxon>Pseudomonadati</taxon>
        <taxon>Pseudomonadota</taxon>
        <taxon>Gammaproteobacteria</taxon>
        <taxon>Vibrionales</taxon>
        <taxon>Vibrionaceae</taxon>
        <taxon>Grimontia</taxon>
    </lineage>
</organism>
<evidence type="ECO:0000259" key="14">
    <source>
        <dbReference type="Pfam" id="PF02737"/>
    </source>
</evidence>
<sequence>MLLSDTVSLLIEDGVGVIRVNNPPVNALSHSVRSGILAGLEQANANPDISAIVIGCDGNTFIAGADIKEFGQMPKTPHLPDVLQAIRNSVKPVTAALHGTVLGGGFELALSCHYRVAMIGTKVGLPEVNLGLIPGASGTQLLPRYVGVEKALSMITSGKMVSTDSLTGLIDMKVDDGSLGQASSPLPEHASLVNQASILFSQSTANDVFVAPDKRDIPDSFEENIFESWRKKLAKKAKGQLAPQRAIDAIEAATKLPFDEALALERTLFLACRDSEQSSAMRYAFFAEKQAASGYAKSTSDDDIQSVAVIGAGTMGAGIAIAFANSGYSVTLVETNEDLCVLGLERIRHQYQKMYDQGRVSEAQKEHALSLISGTSDYGNLANIDLVVEAAFEKMSVKKIIFSSLDAVCKPSTIFATNTSYLDIDEIATSTTRPEQVIGMHFFSPANVMKLVEVVKTRSTSEQAVSAVMKTAKRLGKVPVCVGVGFGFVGNRMYAAYGREANMLLLEGASPEQIDSAMESWGMAMGPLAVNDMSGIDIAYKARREYPPIYDDPAYFLAADTMVEHGRLGRKTGVGFYRYENGKKTNDPTTMALIAIEAERLGIEARRISDEEIQNRLVLALVNEGANLLEKGIARNSEDIDTIWLNGYGFPRFRGGPMYYAKAAGISNTIESINYLYRETNKAWWQPSEKLETI</sequence>
<dbReference type="Proteomes" id="UP000073601">
    <property type="component" value="Unassembled WGS sequence"/>
</dbReference>
<evidence type="ECO:0000259" key="13">
    <source>
        <dbReference type="Pfam" id="PF00725"/>
    </source>
</evidence>
<keyword evidence="9" id="KW-0413">Isomerase</keyword>
<keyword evidence="10" id="KW-0456">Lyase</keyword>
<dbReference type="Pfam" id="PF00725">
    <property type="entry name" value="3HCDH"/>
    <property type="match status" value="2"/>
</dbReference>
<dbReference type="Gene3D" id="1.10.1040.50">
    <property type="match status" value="1"/>
</dbReference>
<keyword evidence="11" id="KW-0511">Multifunctional enzyme</keyword>
<dbReference type="FunFam" id="3.40.50.720:FF:000009">
    <property type="entry name" value="Fatty oxidation complex, alpha subunit"/>
    <property type="match status" value="1"/>
</dbReference>
<evidence type="ECO:0000256" key="1">
    <source>
        <dbReference type="ARBA" id="ARBA00004275"/>
    </source>
</evidence>
<dbReference type="OrthoDB" id="5389341at2"/>
<dbReference type="InterPro" id="IPR001753">
    <property type="entry name" value="Enoyl-CoA_hydra/iso"/>
</dbReference>
<feature type="domain" description="3-hydroxyacyl-CoA dehydrogenase C-terminal" evidence="13">
    <location>
        <begin position="613"/>
        <end position="690"/>
    </location>
</feature>
<keyword evidence="3" id="KW-0276">Fatty acid metabolism</keyword>
<dbReference type="InterPro" id="IPR006108">
    <property type="entry name" value="3HC_DH_C"/>
</dbReference>
<dbReference type="UniPathway" id="UPA00659"/>
<evidence type="ECO:0000256" key="7">
    <source>
        <dbReference type="ARBA" id="ARBA00023098"/>
    </source>
</evidence>
<keyword evidence="4" id="KW-0442">Lipid degradation</keyword>
<dbReference type="Pfam" id="PF02737">
    <property type="entry name" value="3HCDH_N"/>
    <property type="match status" value="1"/>
</dbReference>
<dbReference type="FunFam" id="1.10.1040.50:FF:000006">
    <property type="entry name" value="Peroxisomal bifunctional enzyme"/>
    <property type="match status" value="1"/>
</dbReference>
<dbReference type="RefSeq" id="WP_062706802.1">
    <property type="nucleotide sequence ID" value="NZ_CAWRCI010000008.1"/>
</dbReference>
<evidence type="ECO:0000256" key="8">
    <source>
        <dbReference type="ARBA" id="ARBA00023140"/>
    </source>
</evidence>
<dbReference type="SUPFAM" id="SSF48179">
    <property type="entry name" value="6-phosphogluconate dehydrogenase C-terminal domain-like"/>
    <property type="match status" value="2"/>
</dbReference>
<dbReference type="InterPro" id="IPR008927">
    <property type="entry name" value="6-PGluconate_DH-like_C_sf"/>
</dbReference>
<evidence type="ECO:0000256" key="4">
    <source>
        <dbReference type="ARBA" id="ARBA00022963"/>
    </source>
</evidence>
<dbReference type="Gene3D" id="3.40.50.720">
    <property type="entry name" value="NAD(P)-binding Rossmann-like Domain"/>
    <property type="match status" value="1"/>
</dbReference>
<evidence type="ECO:0000256" key="9">
    <source>
        <dbReference type="ARBA" id="ARBA00023235"/>
    </source>
</evidence>
<feature type="domain" description="3-hydroxyacyl-CoA dehydrogenase C-terminal" evidence="13">
    <location>
        <begin position="487"/>
        <end position="579"/>
    </location>
</feature>
<dbReference type="Pfam" id="PF00378">
    <property type="entry name" value="ECH_1"/>
    <property type="match status" value="1"/>
</dbReference>
<dbReference type="InterPro" id="IPR006176">
    <property type="entry name" value="3-OHacyl-CoA_DH_NAD-bd"/>
</dbReference>